<dbReference type="Gene3D" id="3.30.160.60">
    <property type="entry name" value="Classic Zinc Finger"/>
    <property type="match status" value="1"/>
</dbReference>
<keyword evidence="1" id="KW-0479">Metal-binding</keyword>
<keyword evidence="4" id="KW-1185">Reference proteome</keyword>
<evidence type="ECO:0000313" key="4">
    <source>
        <dbReference type="Proteomes" id="UP000009168"/>
    </source>
</evidence>
<keyword evidence="1" id="KW-0863">Zinc-finger</keyword>
<keyword evidence="1" id="KW-0862">Zinc</keyword>
<dbReference type="InParanoid" id="I7M9Q7"/>
<gene>
    <name evidence="3" type="ORF">TTHERM_00578690</name>
</gene>
<dbReference type="Proteomes" id="UP000009168">
    <property type="component" value="Unassembled WGS sequence"/>
</dbReference>
<accession>I7M9Q7</accession>
<evidence type="ECO:0000313" key="3">
    <source>
        <dbReference type="EMBL" id="EAS02625.2"/>
    </source>
</evidence>
<dbReference type="PROSITE" id="PS50157">
    <property type="entry name" value="ZINC_FINGER_C2H2_2"/>
    <property type="match status" value="1"/>
</dbReference>
<dbReference type="InterPro" id="IPR013087">
    <property type="entry name" value="Znf_C2H2_type"/>
</dbReference>
<organism evidence="3 4">
    <name type="scientific">Tetrahymena thermophila (strain SB210)</name>
    <dbReference type="NCBI Taxonomy" id="312017"/>
    <lineage>
        <taxon>Eukaryota</taxon>
        <taxon>Sar</taxon>
        <taxon>Alveolata</taxon>
        <taxon>Ciliophora</taxon>
        <taxon>Intramacronucleata</taxon>
        <taxon>Oligohymenophorea</taxon>
        <taxon>Hymenostomatida</taxon>
        <taxon>Tetrahymenina</taxon>
        <taxon>Tetrahymenidae</taxon>
        <taxon>Tetrahymena</taxon>
    </lineage>
</organism>
<dbReference type="GO" id="GO:0008270">
    <property type="term" value="F:zinc ion binding"/>
    <property type="evidence" value="ECO:0007669"/>
    <property type="project" value="UniProtKB-KW"/>
</dbReference>
<feature type="domain" description="C2H2-type" evidence="2">
    <location>
        <begin position="16"/>
        <end position="43"/>
    </location>
</feature>
<evidence type="ECO:0000256" key="1">
    <source>
        <dbReference type="PROSITE-ProRule" id="PRU00042"/>
    </source>
</evidence>
<proteinExistence type="predicted"/>
<evidence type="ECO:0000259" key="2">
    <source>
        <dbReference type="PROSITE" id="PS50157"/>
    </source>
</evidence>
<dbReference type="HOGENOM" id="CLU_1484873_0_0_1"/>
<dbReference type="GeneID" id="7833758"/>
<reference evidence="4" key="1">
    <citation type="journal article" date="2006" name="PLoS Biol.">
        <title>Macronuclear genome sequence of the ciliate Tetrahymena thermophila, a model eukaryote.</title>
        <authorList>
            <person name="Eisen J.A."/>
            <person name="Coyne R.S."/>
            <person name="Wu M."/>
            <person name="Wu D."/>
            <person name="Thiagarajan M."/>
            <person name="Wortman J.R."/>
            <person name="Badger J.H."/>
            <person name="Ren Q."/>
            <person name="Amedeo P."/>
            <person name="Jones K.M."/>
            <person name="Tallon L.J."/>
            <person name="Delcher A.L."/>
            <person name="Salzberg S.L."/>
            <person name="Silva J.C."/>
            <person name="Haas B.J."/>
            <person name="Majoros W.H."/>
            <person name="Farzad M."/>
            <person name="Carlton J.M."/>
            <person name="Smith R.K. Jr."/>
            <person name="Garg J."/>
            <person name="Pearlman R.E."/>
            <person name="Karrer K.M."/>
            <person name="Sun L."/>
            <person name="Manning G."/>
            <person name="Elde N.C."/>
            <person name="Turkewitz A.P."/>
            <person name="Asai D.J."/>
            <person name="Wilkes D.E."/>
            <person name="Wang Y."/>
            <person name="Cai H."/>
            <person name="Collins K."/>
            <person name="Stewart B.A."/>
            <person name="Lee S.R."/>
            <person name="Wilamowska K."/>
            <person name="Weinberg Z."/>
            <person name="Ruzzo W.L."/>
            <person name="Wloga D."/>
            <person name="Gaertig J."/>
            <person name="Frankel J."/>
            <person name="Tsao C.-C."/>
            <person name="Gorovsky M.A."/>
            <person name="Keeling P.J."/>
            <person name="Waller R.F."/>
            <person name="Patron N.J."/>
            <person name="Cherry J.M."/>
            <person name="Stover N.A."/>
            <person name="Krieger C.J."/>
            <person name="del Toro C."/>
            <person name="Ryder H.F."/>
            <person name="Williamson S.C."/>
            <person name="Barbeau R.A."/>
            <person name="Hamilton E.P."/>
            <person name="Orias E."/>
        </authorList>
    </citation>
    <scope>NUCLEOTIDE SEQUENCE [LARGE SCALE GENOMIC DNA]</scope>
    <source>
        <strain evidence="4">SB210</strain>
    </source>
</reference>
<dbReference type="AlphaFoldDB" id="I7M9Q7"/>
<protein>
    <submittedName>
        <fullName evidence="3">Zinc finger, C2H2 type family protein</fullName>
    </submittedName>
</protein>
<sequence length="182" mass="21604">MTDMVVKIPRKPKTKYKCTCGKQYDLNSTLKNHIKQKHNNDKSFQVNKGDRGRPPKQSPVFYQIKDGFVPEIQKLHQIAILILKSNQKFINNINLDNIKNQINSMNQEIDTQVSLIQMDEDAFYWYNQSKSFFDTHFKQLYESFNNSTLNQLLKACYSLSLLKFRNQKEKIIEQFIEKMKEI</sequence>
<dbReference type="EMBL" id="GG662527">
    <property type="protein sequence ID" value="EAS02625.2"/>
    <property type="molecule type" value="Genomic_DNA"/>
</dbReference>
<name>I7M9Q7_TETTS</name>
<dbReference type="KEGG" id="tet:TTHERM_00578690"/>
<dbReference type="RefSeq" id="XP_001022870.2">
    <property type="nucleotide sequence ID" value="XM_001022870.3"/>
</dbReference>